<feature type="transmembrane region" description="Helical" evidence="7">
    <location>
        <begin position="154"/>
        <end position="173"/>
    </location>
</feature>
<dbReference type="PANTHER" id="PTHR24221:SF654">
    <property type="entry name" value="ATP-BINDING CASSETTE SUB-FAMILY B MEMBER 6"/>
    <property type="match status" value="1"/>
</dbReference>
<dbReference type="Pfam" id="PF00005">
    <property type="entry name" value="ABC_tran"/>
    <property type="match status" value="1"/>
</dbReference>
<keyword evidence="5 7" id="KW-1133">Transmembrane helix</keyword>
<keyword evidence="4 10" id="KW-0067">ATP-binding</keyword>
<evidence type="ECO:0000313" key="10">
    <source>
        <dbReference type="EMBL" id="MFK3866769.1"/>
    </source>
</evidence>
<organism evidence="10 11">
    <name type="scientific">Pseudoalteromonas rhizosphaerae</name>
    <dbReference type="NCBI Taxonomy" id="2518973"/>
    <lineage>
        <taxon>Bacteria</taxon>
        <taxon>Pseudomonadati</taxon>
        <taxon>Pseudomonadota</taxon>
        <taxon>Gammaproteobacteria</taxon>
        <taxon>Alteromonadales</taxon>
        <taxon>Pseudoalteromonadaceae</taxon>
        <taxon>Pseudoalteromonas</taxon>
    </lineage>
</organism>
<evidence type="ECO:0000259" key="8">
    <source>
        <dbReference type="PROSITE" id="PS50893"/>
    </source>
</evidence>
<feature type="transmembrane region" description="Helical" evidence="7">
    <location>
        <begin position="237"/>
        <end position="257"/>
    </location>
</feature>
<dbReference type="InterPro" id="IPR039421">
    <property type="entry name" value="Type_1_exporter"/>
</dbReference>
<feature type="domain" description="ABC transporter" evidence="8">
    <location>
        <begin position="327"/>
        <end position="534"/>
    </location>
</feature>
<dbReference type="PROSITE" id="PS50893">
    <property type="entry name" value="ABC_TRANSPORTER_2"/>
    <property type="match status" value="1"/>
</dbReference>
<comment type="caution">
    <text evidence="10">The sequence shown here is derived from an EMBL/GenBank/DDBJ whole genome shotgun (WGS) entry which is preliminary data.</text>
</comment>
<dbReference type="SUPFAM" id="SSF52540">
    <property type="entry name" value="P-loop containing nucleoside triphosphate hydrolases"/>
    <property type="match status" value="1"/>
</dbReference>
<feature type="transmembrane region" description="Helical" evidence="7">
    <location>
        <begin position="53"/>
        <end position="76"/>
    </location>
</feature>
<dbReference type="PROSITE" id="PS50929">
    <property type="entry name" value="ABC_TM1F"/>
    <property type="match status" value="1"/>
</dbReference>
<evidence type="ECO:0000256" key="3">
    <source>
        <dbReference type="ARBA" id="ARBA00022741"/>
    </source>
</evidence>
<reference evidence="10 11" key="1">
    <citation type="submission" date="2024-11" db="EMBL/GenBank/DDBJ databases">
        <title>The Natural Products Discovery Center: Release of the First 8490 Sequenced Strains for Exploring Actinobacteria Biosynthetic Diversity.</title>
        <authorList>
            <person name="Kalkreuter E."/>
            <person name="Kautsar S.A."/>
            <person name="Yang D."/>
            <person name="Bader C.D."/>
            <person name="Teijaro C.N."/>
            <person name="Fluegel L."/>
            <person name="Davis C.M."/>
            <person name="Simpson J.R."/>
            <person name="Lauterbach L."/>
            <person name="Steele A.D."/>
            <person name="Gui C."/>
            <person name="Meng S."/>
            <person name="Li G."/>
            <person name="Viehrig K."/>
            <person name="Ye F."/>
            <person name="Su P."/>
            <person name="Kiefer A.F."/>
            <person name="Nichols A."/>
            <person name="Cepeda A.J."/>
            <person name="Yan W."/>
            <person name="Fan B."/>
            <person name="Jiang Y."/>
            <person name="Adhikari A."/>
            <person name="Zheng C.-J."/>
            <person name="Schuster L."/>
            <person name="Cowan T.M."/>
            <person name="Smanski M.J."/>
            <person name="Chevrette M.G."/>
            <person name="De Carvalho L.P.S."/>
            <person name="Shen B."/>
        </authorList>
    </citation>
    <scope>NUCLEOTIDE SEQUENCE [LARGE SCALE GENOMIC DNA]</scope>
    <source>
        <strain evidence="10 11">NPDC078403</strain>
    </source>
</reference>
<dbReference type="Proteomes" id="UP001620262">
    <property type="component" value="Unassembled WGS sequence"/>
</dbReference>
<evidence type="ECO:0000256" key="4">
    <source>
        <dbReference type="ARBA" id="ARBA00022840"/>
    </source>
</evidence>
<feature type="transmembrane region" description="Helical" evidence="7">
    <location>
        <begin position="269"/>
        <end position="287"/>
    </location>
</feature>
<dbReference type="RefSeq" id="WP_404676623.1">
    <property type="nucleotide sequence ID" value="NZ_JBJDOT010000062.1"/>
</dbReference>
<dbReference type="EMBL" id="JBJDOT010000062">
    <property type="protein sequence ID" value="MFK3866769.1"/>
    <property type="molecule type" value="Genomic_DNA"/>
</dbReference>
<keyword evidence="6 7" id="KW-0472">Membrane</keyword>
<dbReference type="SMART" id="SM00382">
    <property type="entry name" value="AAA"/>
    <property type="match status" value="1"/>
</dbReference>
<keyword evidence="11" id="KW-1185">Reference proteome</keyword>
<evidence type="ECO:0000313" key="11">
    <source>
        <dbReference type="Proteomes" id="UP001620262"/>
    </source>
</evidence>
<accession>A0ABW8L4H7</accession>
<feature type="transmembrane region" description="Helical" evidence="7">
    <location>
        <begin position="21"/>
        <end position="47"/>
    </location>
</feature>
<comment type="subcellular location">
    <subcellularLocation>
        <location evidence="1">Cell membrane</location>
        <topology evidence="1">Multi-pass membrane protein</topology>
    </subcellularLocation>
</comment>
<dbReference type="Pfam" id="PF00664">
    <property type="entry name" value="ABC_membrane"/>
    <property type="match status" value="1"/>
</dbReference>
<keyword evidence="3" id="KW-0547">Nucleotide-binding</keyword>
<dbReference type="PANTHER" id="PTHR24221">
    <property type="entry name" value="ATP-BINDING CASSETTE SUB-FAMILY B"/>
    <property type="match status" value="1"/>
</dbReference>
<dbReference type="Gene3D" id="1.20.1560.10">
    <property type="entry name" value="ABC transporter type 1, transmembrane domain"/>
    <property type="match status" value="1"/>
</dbReference>
<evidence type="ECO:0000256" key="5">
    <source>
        <dbReference type="ARBA" id="ARBA00022989"/>
    </source>
</evidence>
<evidence type="ECO:0000259" key="9">
    <source>
        <dbReference type="PROSITE" id="PS50929"/>
    </source>
</evidence>
<sequence>MLFNFKKSNQLSSILAPSLPMLLFGVLCAVLAGVSGLLAIWCIIQLIGGKDSAHWLIFASLCWCVSALLFALSAWISHFSEAQFSEKLRHKVASHLTRLPAYQLANYKSDNLKRLLGDDITAMHHLIAHLPTEVANLLILPCLTVAFLLVETRLIALVVLLPGLIAAICYLVIIPKLTAKQQIERFDVMAEITTSLNEYSNGITTYRTYITNSGPLNQFKHATTHFIKNISSRIKRVSGVVAFATSMLQAVATFTIAYSVGKSWPIEELASLLFFSLAIVTPALKLGHGLDYVRAGNAAAKRIEDFLQTPAIPFGQKTNLVTGSGSLIVEQLSLQITTKMMKQNINFAVSSGTLLAISGVSGIGKSSLLRALSGFEPSYKGRILYQGEDCSSLSEQAWSRLALLLPQQLPVLDASVKENLALTQPNTTDEHYNNALEQAQLPISLSRSASLLSGGEKQRLHLARVFLSKAKVILLDEPTSALDKETAMRCMKQLKNYAQTQQKIIIMVTHDHTLAAQANEHLYMTKNTLCGEKL</sequence>
<dbReference type="InterPro" id="IPR027417">
    <property type="entry name" value="P-loop_NTPase"/>
</dbReference>
<dbReference type="GO" id="GO:0005524">
    <property type="term" value="F:ATP binding"/>
    <property type="evidence" value="ECO:0007669"/>
    <property type="project" value="UniProtKB-KW"/>
</dbReference>
<gene>
    <name evidence="10" type="ORF">ACI2JU_23265</name>
</gene>
<dbReference type="InterPro" id="IPR003593">
    <property type="entry name" value="AAA+_ATPase"/>
</dbReference>
<evidence type="ECO:0000256" key="1">
    <source>
        <dbReference type="ARBA" id="ARBA00004651"/>
    </source>
</evidence>
<dbReference type="InterPro" id="IPR011527">
    <property type="entry name" value="ABC1_TM_dom"/>
</dbReference>
<proteinExistence type="predicted"/>
<protein>
    <submittedName>
        <fullName evidence="10">ATP-binding cassette domain-containing protein</fullName>
    </submittedName>
</protein>
<evidence type="ECO:0000256" key="6">
    <source>
        <dbReference type="ARBA" id="ARBA00023136"/>
    </source>
</evidence>
<dbReference type="InterPro" id="IPR003439">
    <property type="entry name" value="ABC_transporter-like_ATP-bd"/>
</dbReference>
<dbReference type="SUPFAM" id="SSF90123">
    <property type="entry name" value="ABC transporter transmembrane region"/>
    <property type="match status" value="1"/>
</dbReference>
<keyword evidence="2 7" id="KW-0812">Transmembrane</keyword>
<evidence type="ECO:0000256" key="2">
    <source>
        <dbReference type="ARBA" id="ARBA00022692"/>
    </source>
</evidence>
<dbReference type="InterPro" id="IPR036640">
    <property type="entry name" value="ABC1_TM_sf"/>
</dbReference>
<feature type="domain" description="ABC transmembrane type-1" evidence="9">
    <location>
        <begin position="23"/>
        <end position="295"/>
    </location>
</feature>
<evidence type="ECO:0000256" key="7">
    <source>
        <dbReference type="SAM" id="Phobius"/>
    </source>
</evidence>
<dbReference type="Gene3D" id="3.40.50.300">
    <property type="entry name" value="P-loop containing nucleotide triphosphate hydrolases"/>
    <property type="match status" value="1"/>
</dbReference>
<name>A0ABW8L4H7_9GAMM</name>